<dbReference type="Proteomes" id="UP000631421">
    <property type="component" value="Unassembled WGS sequence"/>
</dbReference>
<dbReference type="RefSeq" id="WP_190349962.1">
    <property type="nucleotide sequence ID" value="NZ_JACJPY010000010.1"/>
</dbReference>
<dbReference type="EMBL" id="JACJPY010000010">
    <property type="protein sequence ID" value="MBD2149593.1"/>
    <property type="molecule type" value="Genomic_DNA"/>
</dbReference>
<reference evidence="1" key="2">
    <citation type="submission" date="2020-08" db="EMBL/GenBank/DDBJ databases">
        <authorList>
            <person name="Chen M."/>
            <person name="Teng W."/>
            <person name="Zhao L."/>
            <person name="Hu C."/>
            <person name="Zhou Y."/>
            <person name="Han B."/>
            <person name="Song L."/>
            <person name="Shu W."/>
        </authorList>
    </citation>
    <scope>NUCLEOTIDE SEQUENCE</scope>
    <source>
        <strain evidence="1">FACHB-1277</strain>
    </source>
</reference>
<sequence length="653" mass="74464">MSNEFTDPKIINQLIEQHNPFSAKVTAQHNVWSNDYSGVTSINQSAFEQVLALIDAVDTGKSEVEGAVIIGERGLGKTQLLARLHHHLHLNDKAFFVYMGEYENLDKVKSELLQALVYSLKREYRPNVTQWQVLAAEMYFEARGDRPCTVEHLVNQFPSILGKNPSRINDWTNGIAHKLESLKNIYLIRAILWTLIPEAAPFAAMWLAGKKLADDSAKSLGLPPDRDGDSFSYTSDLLSLITRYKTVVFCFDELDTPNISSLMLTTAQAVFSLAKDFYKKRIVLLFAMFPKTYREEIRDPIDCPMNTTILAAKDRVRNEIKLEELGVEASLALIEHRLQEFYTQHSVIPPDPFYPFDREKLIQFFSNGTAIARKVLRYCEENWTPQPPVGIDMPIDPKPKKQTITLQIKDRYQQHLQDVYSDIDKLEADLFEEPEKITKALRFAFDHLIDQVVDEMKIFAVIDEQDKAYKDIVPFKVKVRKADSQKGHYAFIGVAVIQKTGVSLTKALEKLVKFNELNQTRACLIRSDDIGGKMARGYALEIIQKGGEWVQFHTDHIAPVLALQSFVDKLGQDDQEPLTEQQIWEYVNQERILINNPLIKEILSKPETRVSKDFKLSDLANLASKLERIPKPTFTTIDVSTNSVATDLKDDVI</sequence>
<protein>
    <recommendedName>
        <fullName evidence="3">Orc1-like AAA ATPase domain-containing protein</fullName>
    </recommendedName>
</protein>
<evidence type="ECO:0000313" key="2">
    <source>
        <dbReference type="Proteomes" id="UP000631421"/>
    </source>
</evidence>
<gene>
    <name evidence="1" type="ORF">H6F44_05555</name>
</gene>
<dbReference type="InterPro" id="IPR027417">
    <property type="entry name" value="P-loop_NTPase"/>
</dbReference>
<evidence type="ECO:0008006" key="3">
    <source>
        <dbReference type="Google" id="ProtNLM"/>
    </source>
</evidence>
<keyword evidence="2" id="KW-1185">Reference proteome</keyword>
<comment type="caution">
    <text evidence="1">The sequence shown here is derived from an EMBL/GenBank/DDBJ whole genome shotgun (WGS) entry which is preliminary data.</text>
</comment>
<dbReference type="SUPFAM" id="SSF52540">
    <property type="entry name" value="P-loop containing nucleoside triphosphate hydrolases"/>
    <property type="match status" value="1"/>
</dbReference>
<accession>A0A926URW0</accession>
<proteinExistence type="predicted"/>
<dbReference type="AlphaFoldDB" id="A0A926URW0"/>
<reference evidence="1" key="1">
    <citation type="journal article" date="2015" name="ISME J.">
        <title>Draft Genome Sequence of Streptomyces incarnatus NRRL8089, which Produces the Nucleoside Antibiotic Sinefungin.</title>
        <authorList>
            <person name="Oshima K."/>
            <person name="Hattori M."/>
            <person name="Shimizu H."/>
            <person name="Fukuda K."/>
            <person name="Nemoto M."/>
            <person name="Inagaki K."/>
            <person name="Tamura T."/>
        </authorList>
    </citation>
    <scope>NUCLEOTIDE SEQUENCE</scope>
    <source>
        <strain evidence="1">FACHB-1277</strain>
    </source>
</reference>
<organism evidence="1 2">
    <name type="scientific">Pseudanabaena cinerea FACHB-1277</name>
    <dbReference type="NCBI Taxonomy" id="2949581"/>
    <lineage>
        <taxon>Bacteria</taxon>
        <taxon>Bacillati</taxon>
        <taxon>Cyanobacteriota</taxon>
        <taxon>Cyanophyceae</taxon>
        <taxon>Pseudanabaenales</taxon>
        <taxon>Pseudanabaenaceae</taxon>
        <taxon>Pseudanabaena</taxon>
        <taxon>Pseudanabaena cinerea</taxon>
    </lineage>
</organism>
<name>A0A926URW0_9CYAN</name>
<evidence type="ECO:0000313" key="1">
    <source>
        <dbReference type="EMBL" id="MBD2149593.1"/>
    </source>
</evidence>